<dbReference type="EMBL" id="CAJOBD010057035">
    <property type="protein sequence ID" value="CAF4370443.1"/>
    <property type="molecule type" value="Genomic_DNA"/>
</dbReference>
<feature type="non-terminal residue" evidence="1">
    <location>
        <position position="49"/>
    </location>
</feature>
<organism evidence="1 2">
    <name type="scientific">Rotaria sordida</name>
    <dbReference type="NCBI Taxonomy" id="392033"/>
    <lineage>
        <taxon>Eukaryota</taxon>
        <taxon>Metazoa</taxon>
        <taxon>Spiralia</taxon>
        <taxon>Gnathifera</taxon>
        <taxon>Rotifera</taxon>
        <taxon>Eurotatoria</taxon>
        <taxon>Bdelloidea</taxon>
        <taxon>Philodinida</taxon>
        <taxon>Philodinidae</taxon>
        <taxon>Rotaria</taxon>
    </lineage>
</organism>
<dbReference type="Proteomes" id="UP000663836">
    <property type="component" value="Unassembled WGS sequence"/>
</dbReference>
<dbReference type="AlphaFoldDB" id="A0A820MCS4"/>
<proteinExistence type="predicted"/>
<reference evidence="1" key="1">
    <citation type="submission" date="2021-02" db="EMBL/GenBank/DDBJ databases">
        <authorList>
            <person name="Nowell W R."/>
        </authorList>
    </citation>
    <scope>NUCLEOTIDE SEQUENCE</scope>
</reference>
<protein>
    <submittedName>
        <fullName evidence="1">Uncharacterized protein</fullName>
    </submittedName>
</protein>
<sequence>QDRLQLENDYLIQQQMMLSKSTTLNEMVTFKKELEKSERQREQLSDHLQ</sequence>
<gene>
    <name evidence="1" type="ORF">JBS370_LOCUS42521</name>
</gene>
<evidence type="ECO:0000313" key="2">
    <source>
        <dbReference type="Proteomes" id="UP000663836"/>
    </source>
</evidence>
<comment type="caution">
    <text evidence="1">The sequence shown here is derived from an EMBL/GenBank/DDBJ whole genome shotgun (WGS) entry which is preliminary data.</text>
</comment>
<name>A0A820MCS4_9BILA</name>
<accession>A0A820MCS4</accession>
<evidence type="ECO:0000313" key="1">
    <source>
        <dbReference type="EMBL" id="CAF4370443.1"/>
    </source>
</evidence>
<feature type="non-terminal residue" evidence="1">
    <location>
        <position position="1"/>
    </location>
</feature>